<evidence type="ECO:0000313" key="3">
    <source>
        <dbReference type="EMBL" id="GEP60820.1"/>
    </source>
</evidence>
<dbReference type="InterPro" id="IPR024442">
    <property type="entry name" value="Transposase_Zn_ribbon"/>
</dbReference>
<gene>
    <name evidence="3" type="ORF">RSO01_79860</name>
</gene>
<reference evidence="3 4" key="1">
    <citation type="submission" date="2019-07" db="EMBL/GenBank/DDBJ databases">
        <title>Whole genome shotgun sequence of Reyranella soli NBRC 108950.</title>
        <authorList>
            <person name="Hosoyama A."/>
            <person name="Uohara A."/>
            <person name="Ohji S."/>
            <person name="Ichikawa N."/>
        </authorList>
    </citation>
    <scope>NUCLEOTIDE SEQUENCE [LARGE SCALE GENOMIC DNA]</scope>
    <source>
        <strain evidence="3 4">NBRC 108950</strain>
    </source>
</reference>
<sequence>MLQHGSDRVRESLGMFADELSAHRYLERLLWPNGVSCPRCKSTTRVGRLDGASTRLGTYKCYSCRKSFYLLHGTMMKSSHVPAHKWLQAVYLTDGGTKPVQAYHLHRILNVSLKTASSMMRRISQAAGEPRRPFSSSVADGSSAAPVRSRQSSERLHA</sequence>
<feature type="domain" description="Transposase zinc-ribbon" evidence="2">
    <location>
        <begin position="18"/>
        <end position="66"/>
    </location>
</feature>
<dbReference type="OrthoDB" id="271821at2"/>
<dbReference type="EMBL" id="BKAJ01000184">
    <property type="protein sequence ID" value="GEP60820.1"/>
    <property type="molecule type" value="Genomic_DNA"/>
</dbReference>
<dbReference type="RefSeq" id="WP_147156150.1">
    <property type="nucleotide sequence ID" value="NZ_BKAJ01000184.1"/>
</dbReference>
<dbReference type="Pfam" id="PF12760">
    <property type="entry name" value="Zn_ribbon_IS1595"/>
    <property type="match status" value="1"/>
</dbReference>
<organism evidence="3 4">
    <name type="scientific">Reyranella soli</name>
    <dbReference type="NCBI Taxonomy" id="1230389"/>
    <lineage>
        <taxon>Bacteria</taxon>
        <taxon>Pseudomonadati</taxon>
        <taxon>Pseudomonadota</taxon>
        <taxon>Alphaproteobacteria</taxon>
        <taxon>Hyphomicrobiales</taxon>
        <taxon>Reyranellaceae</taxon>
        <taxon>Reyranella</taxon>
    </lineage>
</organism>
<comment type="caution">
    <text evidence="3">The sequence shown here is derived from an EMBL/GenBank/DDBJ whole genome shotgun (WGS) entry which is preliminary data.</text>
</comment>
<dbReference type="Proteomes" id="UP000321058">
    <property type="component" value="Unassembled WGS sequence"/>
</dbReference>
<name>A0A512NPE8_9HYPH</name>
<dbReference type="AlphaFoldDB" id="A0A512NPE8"/>
<accession>A0A512NPE8</accession>
<proteinExistence type="predicted"/>
<protein>
    <recommendedName>
        <fullName evidence="2">Transposase zinc-ribbon domain-containing protein</fullName>
    </recommendedName>
</protein>
<evidence type="ECO:0000259" key="2">
    <source>
        <dbReference type="Pfam" id="PF12760"/>
    </source>
</evidence>
<feature type="region of interest" description="Disordered" evidence="1">
    <location>
        <begin position="122"/>
        <end position="158"/>
    </location>
</feature>
<keyword evidence="4" id="KW-1185">Reference proteome</keyword>
<evidence type="ECO:0000256" key="1">
    <source>
        <dbReference type="SAM" id="MobiDB-lite"/>
    </source>
</evidence>
<evidence type="ECO:0000313" key="4">
    <source>
        <dbReference type="Proteomes" id="UP000321058"/>
    </source>
</evidence>